<dbReference type="Gene3D" id="3.30.70.100">
    <property type="match status" value="1"/>
</dbReference>
<proteinExistence type="predicted"/>
<comment type="caution">
    <text evidence="1">The sequence shown here is derived from an EMBL/GenBank/DDBJ whole genome shotgun (WGS) entry which is preliminary data.</text>
</comment>
<accession>A0ABP9NMZ1</accession>
<evidence type="ECO:0008006" key="3">
    <source>
        <dbReference type="Google" id="ProtNLM"/>
    </source>
</evidence>
<keyword evidence="2" id="KW-1185">Reference proteome</keyword>
<dbReference type="InterPro" id="IPR011008">
    <property type="entry name" value="Dimeric_a/b-barrel"/>
</dbReference>
<dbReference type="SUPFAM" id="SSF54909">
    <property type="entry name" value="Dimeric alpha+beta barrel"/>
    <property type="match status" value="1"/>
</dbReference>
<sequence>MIVRIWSARTSGDPSAYEQEFRDHVLDALGGLDGFRGAYLLRRTAATSTEYVTLTLFDSFADVRRFAGPDVDAANVSPAARAVLDDVDERVRHYTAVVTPPR</sequence>
<reference evidence="2" key="1">
    <citation type="journal article" date="2019" name="Int. J. Syst. Evol. Microbiol.">
        <title>The Global Catalogue of Microorganisms (GCM) 10K type strain sequencing project: providing services to taxonomists for standard genome sequencing and annotation.</title>
        <authorList>
            <consortium name="The Broad Institute Genomics Platform"/>
            <consortium name="The Broad Institute Genome Sequencing Center for Infectious Disease"/>
            <person name="Wu L."/>
            <person name="Ma J."/>
        </authorList>
    </citation>
    <scope>NUCLEOTIDE SEQUENCE [LARGE SCALE GENOMIC DNA]</scope>
    <source>
        <strain evidence="2">JCM 18302</strain>
    </source>
</reference>
<dbReference type="Proteomes" id="UP001500804">
    <property type="component" value="Unassembled WGS sequence"/>
</dbReference>
<gene>
    <name evidence="1" type="ORF">GCM10023320_44790</name>
</gene>
<organism evidence="1 2">
    <name type="scientific">Pseudonocardia adelaidensis</name>
    <dbReference type="NCBI Taxonomy" id="648754"/>
    <lineage>
        <taxon>Bacteria</taxon>
        <taxon>Bacillati</taxon>
        <taxon>Actinomycetota</taxon>
        <taxon>Actinomycetes</taxon>
        <taxon>Pseudonocardiales</taxon>
        <taxon>Pseudonocardiaceae</taxon>
        <taxon>Pseudonocardia</taxon>
    </lineage>
</organism>
<dbReference type="RefSeq" id="WP_345607230.1">
    <property type="nucleotide sequence ID" value="NZ_BAABJO010000017.1"/>
</dbReference>
<protein>
    <recommendedName>
        <fullName evidence="3">Antibiotic biosynthesis monooxygenase</fullName>
    </recommendedName>
</protein>
<evidence type="ECO:0000313" key="1">
    <source>
        <dbReference type="EMBL" id="GAA5127435.1"/>
    </source>
</evidence>
<name>A0ABP9NMZ1_9PSEU</name>
<dbReference type="EMBL" id="BAABJO010000017">
    <property type="protein sequence ID" value="GAA5127435.1"/>
    <property type="molecule type" value="Genomic_DNA"/>
</dbReference>
<evidence type="ECO:0000313" key="2">
    <source>
        <dbReference type="Proteomes" id="UP001500804"/>
    </source>
</evidence>